<name>A0A1Y0B0F6_9LAMI</name>
<evidence type="ECO:0000313" key="1">
    <source>
        <dbReference type="EMBL" id="ART30868.1"/>
    </source>
</evidence>
<sequence length="60" mass="6846">MSQQLLKFLIHSRIKIPCIYLCTESKKRGLPDGASAFAELGYLYKIMKLPGKMLTWGPIF</sequence>
<gene>
    <name evidence="1" type="ORF">AEK19_MT0613</name>
</gene>
<proteinExistence type="predicted"/>
<protein>
    <submittedName>
        <fullName evidence="1">Uncharacterized protein</fullName>
    </submittedName>
</protein>
<organism evidence="1">
    <name type="scientific">Utricularia reniformis</name>
    <dbReference type="NCBI Taxonomy" id="192314"/>
    <lineage>
        <taxon>Eukaryota</taxon>
        <taxon>Viridiplantae</taxon>
        <taxon>Streptophyta</taxon>
        <taxon>Embryophyta</taxon>
        <taxon>Tracheophyta</taxon>
        <taxon>Spermatophyta</taxon>
        <taxon>Magnoliopsida</taxon>
        <taxon>eudicotyledons</taxon>
        <taxon>Gunneridae</taxon>
        <taxon>Pentapetalae</taxon>
        <taxon>asterids</taxon>
        <taxon>lamiids</taxon>
        <taxon>Lamiales</taxon>
        <taxon>Lentibulariaceae</taxon>
        <taxon>Utricularia</taxon>
    </lineage>
</organism>
<reference evidence="1" key="1">
    <citation type="submission" date="2017-03" db="EMBL/GenBank/DDBJ databases">
        <title>The mitochondrial genome of the carnivorous plant Utricularia reniformis (Lentibulariaceae): structure, comparative analysis and evolutionary landmarks.</title>
        <authorList>
            <person name="Silva S.R."/>
            <person name="Alvarenga D.O."/>
            <person name="Michael T.P."/>
            <person name="Miranda V.F.O."/>
            <person name="Varani A.M."/>
        </authorList>
    </citation>
    <scope>NUCLEOTIDE SEQUENCE</scope>
</reference>
<dbReference type="AlphaFoldDB" id="A0A1Y0B0F6"/>
<geneLocation type="mitochondrion" evidence="1"/>
<dbReference type="EMBL" id="KY774314">
    <property type="protein sequence ID" value="ART30868.1"/>
    <property type="molecule type" value="Genomic_DNA"/>
</dbReference>
<accession>A0A1Y0B0F6</accession>
<keyword evidence="1" id="KW-0496">Mitochondrion</keyword>